<name>A0A9W6FNR5_XANFL</name>
<proteinExistence type="predicted"/>
<comment type="caution">
    <text evidence="1">The sequence shown here is derived from an EMBL/GenBank/DDBJ whole genome shotgun (WGS) entry which is preliminary data.</text>
</comment>
<protein>
    <submittedName>
        <fullName evidence="1">Uncharacterized protein</fullName>
    </submittedName>
</protein>
<accession>A0A9W6FNR5</accession>
<reference evidence="1" key="1">
    <citation type="submission" date="2022-12" db="EMBL/GenBank/DDBJ databases">
        <title>Reference genome sequencing for broad-spectrum identification of bacterial and archaeal isolates by mass spectrometry.</title>
        <authorList>
            <person name="Sekiguchi Y."/>
            <person name="Tourlousse D.M."/>
        </authorList>
    </citation>
    <scope>NUCLEOTIDE SEQUENCE</scope>
    <source>
        <strain evidence="1">301</strain>
    </source>
</reference>
<dbReference type="Proteomes" id="UP001144397">
    <property type="component" value="Unassembled WGS sequence"/>
</dbReference>
<sequence length="80" mass="9019">MLAAQIGDRHSGLVLLQDRNDLLFREPAAPHGLVLAMGQNELQSGLARRGNVTIHTFEADRFPSLFENVVVRHDGEWWEV</sequence>
<dbReference type="AlphaFoldDB" id="A0A9W6FNR5"/>
<evidence type="ECO:0000313" key="1">
    <source>
        <dbReference type="EMBL" id="GLI24258.1"/>
    </source>
</evidence>
<organism evidence="1 2">
    <name type="scientific">Xanthobacter flavus</name>
    <dbReference type="NCBI Taxonomy" id="281"/>
    <lineage>
        <taxon>Bacteria</taxon>
        <taxon>Pseudomonadati</taxon>
        <taxon>Pseudomonadota</taxon>
        <taxon>Alphaproteobacteria</taxon>
        <taxon>Hyphomicrobiales</taxon>
        <taxon>Xanthobacteraceae</taxon>
        <taxon>Xanthobacter</taxon>
    </lineage>
</organism>
<dbReference type="EMBL" id="BSDO01000007">
    <property type="protein sequence ID" value="GLI24258.1"/>
    <property type="molecule type" value="Genomic_DNA"/>
</dbReference>
<evidence type="ECO:0000313" key="2">
    <source>
        <dbReference type="Proteomes" id="UP001144397"/>
    </source>
</evidence>
<gene>
    <name evidence="1" type="ORF">XFLAVUS301_39320</name>
</gene>